<feature type="compositionally biased region" description="Acidic residues" evidence="1">
    <location>
        <begin position="121"/>
        <end position="135"/>
    </location>
</feature>
<proteinExistence type="predicted"/>
<dbReference type="GeneID" id="63188427"/>
<dbReference type="RefSeq" id="WP_207288097.1">
    <property type="nucleotide sequence ID" value="NZ_CP071462.1"/>
</dbReference>
<organism evidence="4 5">
    <name type="scientific">Haloterrigena alkaliphila</name>
    <dbReference type="NCBI Taxonomy" id="2816475"/>
    <lineage>
        <taxon>Archaea</taxon>
        <taxon>Methanobacteriati</taxon>
        <taxon>Methanobacteriota</taxon>
        <taxon>Stenosarchaea group</taxon>
        <taxon>Halobacteria</taxon>
        <taxon>Halobacteriales</taxon>
        <taxon>Natrialbaceae</taxon>
        <taxon>Haloterrigena</taxon>
    </lineage>
</organism>
<feature type="compositionally biased region" description="Low complexity" evidence="1">
    <location>
        <begin position="226"/>
        <end position="242"/>
    </location>
</feature>
<feature type="compositionally biased region" description="Acidic residues" evidence="1">
    <location>
        <begin position="419"/>
        <end position="435"/>
    </location>
</feature>
<feature type="transmembrane region" description="Helical" evidence="2">
    <location>
        <begin position="12"/>
        <end position="29"/>
    </location>
</feature>
<dbReference type="InterPro" id="IPR002071">
    <property type="entry name" value="Thermonucl_AS"/>
</dbReference>
<dbReference type="EMBL" id="CP071462">
    <property type="protein sequence ID" value="QSW98488.1"/>
    <property type="molecule type" value="Genomic_DNA"/>
</dbReference>
<accession>A0A8A2VJV8</accession>
<keyword evidence="5" id="KW-1185">Reference proteome</keyword>
<gene>
    <name evidence="4" type="ORF">J0X25_13940</name>
</gene>
<dbReference type="Gene3D" id="2.40.50.90">
    <property type="match status" value="1"/>
</dbReference>
<dbReference type="AlphaFoldDB" id="A0A8A2VJV8"/>
<dbReference type="SMART" id="SM00318">
    <property type="entry name" value="SNc"/>
    <property type="match status" value="1"/>
</dbReference>
<feature type="domain" description="TNase-like" evidence="3">
    <location>
        <begin position="256"/>
        <end position="407"/>
    </location>
</feature>
<dbReference type="GO" id="GO:0003676">
    <property type="term" value="F:nucleic acid binding"/>
    <property type="evidence" value="ECO:0007669"/>
    <property type="project" value="InterPro"/>
</dbReference>
<evidence type="ECO:0000313" key="5">
    <source>
        <dbReference type="Proteomes" id="UP000663203"/>
    </source>
</evidence>
<dbReference type="InterPro" id="IPR016071">
    <property type="entry name" value="Staphylococal_nuclease_OB-fold"/>
</dbReference>
<sequence>MPAGVTIGRVKQVVVYGSGICLLLAGLGGLAEGGVGLLGGSILLVTGLLLLPKTRPLVIGAVESVGGPDLSTLGRGTFVVVILVGTVAGAALVPTAESPATDDANSPASQSESTDPPSDSSSDDSSGDDAEETGDTDSGSSTAESSDSASDSSGTDTADSSSNADSDQSPDDSTAAAADSSSNATTASPTDSESTSQPDDSTAATSDSSSSGTADSVADSESRPTSDGSTASPSDSASADSNADSHADSIARGQQTSWTVTVVSVTDGDTMDVRMPDGSTETIRLLGVDTPETSTGRTDPAEWEGIPDDAAGRSWLAQWGDHASEYAEERLAGEEIHIELDPESDRRGTYDRLLVYASQSASSDTSFNLRLLENGYARLYDTQFTQRSAFRSAEEAARANDVGVWEYAGSSQSSGGSDESTEQSDPEPPADESTEDLPQLPADGDYDCGHFDTQDQAQTVLERDPSDPHRLDADSDGIACESLP</sequence>
<feature type="region of interest" description="Disordered" evidence="1">
    <location>
        <begin position="97"/>
        <end position="308"/>
    </location>
</feature>
<keyword evidence="2" id="KW-1133">Transmembrane helix</keyword>
<keyword evidence="2" id="KW-0472">Membrane</keyword>
<dbReference type="PROSITE" id="PS01123">
    <property type="entry name" value="TNASE_1"/>
    <property type="match status" value="1"/>
</dbReference>
<feature type="compositionally biased region" description="Low complexity" evidence="1">
    <location>
        <begin position="256"/>
        <end position="268"/>
    </location>
</feature>
<dbReference type="GO" id="GO:0004518">
    <property type="term" value="F:nuclease activity"/>
    <property type="evidence" value="ECO:0007669"/>
    <property type="project" value="InterPro"/>
</dbReference>
<dbReference type="InterPro" id="IPR035437">
    <property type="entry name" value="SNase_OB-fold_sf"/>
</dbReference>
<evidence type="ECO:0000313" key="4">
    <source>
        <dbReference type="EMBL" id="QSW98488.1"/>
    </source>
</evidence>
<dbReference type="PROSITE" id="PS50830">
    <property type="entry name" value="TNASE_3"/>
    <property type="match status" value="1"/>
</dbReference>
<keyword evidence="2" id="KW-0812">Transmembrane</keyword>
<feature type="region of interest" description="Disordered" evidence="1">
    <location>
        <begin position="407"/>
        <end position="484"/>
    </location>
</feature>
<dbReference type="Pfam" id="PF00565">
    <property type="entry name" value="SNase"/>
    <property type="match status" value="1"/>
</dbReference>
<feature type="compositionally biased region" description="Low complexity" evidence="1">
    <location>
        <begin position="136"/>
        <end position="219"/>
    </location>
</feature>
<dbReference type="SUPFAM" id="SSF50199">
    <property type="entry name" value="Staphylococcal nuclease"/>
    <property type="match status" value="1"/>
</dbReference>
<protein>
    <submittedName>
        <fullName evidence="4">Thermonuclease family protein</fullName>
    </submittedName>
</protein>
<feature type="compositionally biased region" description="Basic and acidic residues" evidence="1">
    <location>
        <begin position="461"/>
        <end position="473"/>
    </location>
</feature>
<feature type="compositionally biased region" description="Low complexity" evidence="1">
    <location>
        <begin position="111"/>
        <end position="120"/>
    </location>
</feature>
<name>A0A8A2VJV8_9EURY</name>
<dbReference type="Proteomes" id="UP000663203">
    <property type="component" value="Chromosome"/>
</dbReference>
<dbReference type="KEGG" id="hakz:J0X25_13940"/>
<evidence type="ECO:0000259" key="3">
    <source>
        <dbReference type="PROSITE" id="PS50830"/>
    </source>
</evidence>
<evidence type="ECO:0000256" key="1">
    <source>
        <dbReference type="SAM" id="MobiDB-lite"/>
    </source>
</evidence>
<reference evidence="4 5" key="1">
    <citation type="submission" date="2021-03" db="EMBL/GenBank/DDBJ databases">
        <title>Haloterrigena longa sp. nov. and Haloterrigena limicola sp. nov., extremely halophilic archaea isolated from a salt lake.</title>
        <authorList>
            <person name="Henglin C."/>
        </authorList>
    </citation>
    <scope>NUCLEOTIDE SEQUENCE [LARGE SCALE GENOMIC DNA]</scope>
    <source>
        <strain evidence="4 5">KZCA68</strain>
    </source>
</reference>
<evidence type="ECO:0000256" key="2">
    <source>
        <dbReference type="SAM" id="Phobius"/>
    </source>
</evidence>